<dbReference type="SUPFAM" id="SSF55729">
    <property type="entry name" value="Acyl-CoA N-acyltransferases (Nat)"/>
    <property type="match status" value="1"/>
</dbReference>
<proteinExistence type="predicted"/>
<sequence length="152" mass="16693">MNDTTTFELIEDRHGPEAKAISEGLRAHRAAALGFNATSQPLCLVHRDPSGRILGGLVGEVVLDWLYVEAFWLDDSLRGQGIGSRMLAQAEETARQHGAVGAHLNTSSFQAPAFYQRHGYVALGGLEGRPHGQRRYWFAKRFDGQDPRAPAP</sequence>
<dbReference type="InterPro" id="IPR000182">
    <property type="entry name" value="GNAT_dom"/>
</dbReference>
<dbReference type="Gene3D" id="3.40.630.30">
    <property type="match status" value="1"/>
</dbReference>
<dbReference type="Proteomes" id="UP000626026">
    <property type="component" value="Unassembled WGS sequence"/>
</dbReference>
<dbReference type="PROSITE" id="PS51186">
    <property type="entry name" value="GNAT"/>
    <property type="match status" value="1"/>
</dbReference>
<evidence type="ECO:0000259" key="1">
    <source>
        <dbReference type="PROSITE" id="PS51186"/>
    </source>
</evidence>
<reference evidence="2 3" key="1">
    <citation type="journal article" date="2013" name="Int. J. Syst. Evol. Microbiol.">
        <title>Roseomonas aerophila sp. nov., isolated from air.</title>
        <authorList>
            <person name="Kim S.J."/>
            <person name="Weon H.Y."/>
            <person name="Ahn J.H."/>
            <person name="Hong S.B."/>
            <person name="Seok S.J."/>
            <person name="Whang K.S."/>
            <person name="Kwon S.W."/>
        </authorList>
    </citation>
    <scope>NUCLEOTIDE SEQUENCE [LARGE SCALE GENOMIC DNA]</scope>
    <source>
        <strain evidence="2 3">NBRC 108923</strain>
    </source>
</reference>
<dbReference type="EMBL" id="JACTVA010000035">
    <property type="protein sequence ID" value="MBC9208594.1"/>
    <property type="molecule type" value="Genomic_DNA"/>
</dbReference>
<dbReference type="Pfam" id="PF00583">
    <property type="entry name" value="Acetyltransf_1"/>
    <property type="match status" value="1"/>
</dbReference>
<dbReference type="InterPro" id="IPR016181">
    <property type="entry name" value="Acyl_CoA_acyltransferase"/>
</dbReference>
<protein>
    <submittedName>
        <fullName evidence="2">GNAT family N-acetyltransferase</fullName>
    </submittedName>
</protein>
<organism evidence="2 3">
    <name type="scientific">Teichococcus aerophilus</name>
    <dbReference type="NCBI Taxonomy" id="1224513"/>
    <lineage>
        <taxon>Bacteria</taxon>
        <taxon>Pseudomonadati</taxon>
        <taxon>Pseudomonadota</taxon>
        <taxon>Alphaproteobacteria</taxon>
        <taxon>Acetobacterales</taxon>
        <taxon>Roseomonadaceae</taxon>
        <taxon>Roseomonas</taxon>
    </lineage>
</organism>
<keyword evidence="3" id="KW-1185">Reference proteome</keyword>
<evidence type="ECO:0000313" key="2">
    <source>
        <dbReference type="EMBL" id="MBC9208594.1"/>
    </source>
</evidence>
<feature type="domain" description="N-acetyltransferase" evidence="1">
    <location>
        <begin position="1"/>
        <end position="143"/>
    </location>
</feature>
<evidence type="ECO:0000313" key="3">
    <source>
        <dbReference type="Proteomes" id="UP000626026"/>
    </source>
</evidence>
<dbReference type="CDD" id="cd04301">
    <property type="entry name" value="NAT_SF"/>
    <property type="match status" value="1"/>
</dbReference>
<gene>
    <name evidence="2" type="ORF">IBL26_17225</name>
</gene>
<comment type="caution">
    <text evidence="2">The sequence shown here is derived from an EMBL/GenBank/DDBJ whole genome shotgun (WGS) entry which is preliminary data.</text>
</comment>
<name>A0ABR7RPR5_9PROT</name>
<dbReference type="RefSeq" id="WP_187785747.1">
    <property type="nucleotide sequence ID" value="NZ_JACTVA010000035.1"/>
</dbReference>
<accession>A0ABR7RPR5</accession>